<dbReference type="NCBIfam" id="TIGR01549">
    <property type="entry name" value="HAD-SF-IA-v1"/>
    <property type="match status" value="1"/>
</dbReference>
<organism evidence="5 6">
    <name type="scientific">Amantichitinum ursilacus</name>
    <dbReference type="NCBI Taxonomy" id="857265"/>
    <lineage>
        <taxon>Bacteria</taxon>
        <taxon>Pseudomonadati</taxon>
        <taxon>Pseudomonadota</taxon>
        <taxon>Betaproteobacteria</taxon>
        <taxon>Neisseriales</taxon>
        <taxon>Chitinibacteraceae</taxon>
        <taxon>Amantichitinum</taxon>
    </lineage>
</organism>
<evidence type="ECO:0000256" key="4">
    <source>
        <dbReference type="ARBA" id="ARBA00023277"/>
    </source>
</evidence>
<dbReference type="STRING" id="857265.WG78_11825"/>
<keyword evidence="2 5" id="KW-0378">Hydrolase</keyword>
<dbReference type="Gene3D" id="1.10.150.240">
    <property type="entry name" value="Putative phosphatase, domain 2"/>
    <property type="match status" value="1"/>
</dbReference>
<gene>
    <name evidence="5" type="primary">gph_3</name>
    <name evidence="5" type="ORF">WG78_11825</name>
</gene>
<accession>A0A0N0XIB6</accession>
<dbReference type="GO" id="GO:0008967">
    <property type="term" value="F:phosphoglycolate phosphatase activity"/>
    <property type="evidence" value="ECO:0007669"/>
    <property type="project" value="UniProtKB-EC"/>
</dbReference>
<name>A0A0N0XIB6_9NEIS</name>
<dbReference type="PATRIC" id="fig|857265.3.peg.2431"/>
<dbReference type="NCBIfam" id="TIGR01509">
    <property type="entry name" value="HAD-SF-IA-v3"/>
    <property type="match status" value="1"/>
</dbReference>
<evidence type="ECO:0000313" key="6">
    <source>
        <dbReference type="Proteomes" id="UP000037939"/>
    </source>
</evidence>
<evidence type="ECO:0000256" key="2">
    <source>
        <dbReference type="ARBA" id="ARBA00022801"/>
    </source>
</evidence>
<dbReference type="InterPro" id="IPR006439">
    <property type="entry name" value="HAD-SF_hydro_IA"/>
</dbReference>
<dbReference type="InterPro" id="IPR036412">
    <property type="entry name" value="HAD-like_sf"/>
</dbReference>
<dbReference type="InterPro" id="IPR041492">
    <property type="entry name" value="HAD_2"/>
</dbReference>
<dbReference type="EMBL" id="LAQT01000009">
    <property type="protein sequence ID" value="KPC52531.1"/>
    <property type="molecule type" value="Genomic_DNA"/>
</dbReference>
<dbReference type="SFLD" id="SFLDS00003">
    <property type="entry name" value="Haloacid_Dehalogenase"/>
    <property type="match status" value="1"/>
</dbReference>
<dbReference type="PRINTS" id="PR00413">
    <property type="entry name" value="HADHALOGNASE"/>
</dbReference>
<dbReference type="AlphaFoldDB" id="A0A0N0XIB6"/>
<protein>
    <submittedName>
        <fullName evidence="5">Phosphoglycolate phosphatase</fullName>
        <ecNumber evidence="5">3.1.3.18</ecNumber>
    </submittedName>
</protein>
<dbReference type="InterPro" id="IPR023198">
    <property type="entry name" value="PGP-like_dom2"/>
</dbReference>
<evidence type="ECO:0000256" key="3">
    <source>
        <dbReference type="ARBA" id="ARBA00022842"/>
    </source>
</evidence>
<dbReference type="SFLD" id="SFLDG01129">
    <property type="entry name" value="C1.5:_HAD__Beta-PGM__Phosphata"/>
    <property type="match status" value="1"/>
</dbReference>
<keyword evidence="6" id="KW-1185">Reference proteome</keyword>
<dbReference type="InterPro" id="IPR023214">
    <property type="entry name" value="HAD_sf"/>
</dbReference>
<keyword evidence="1" id="KW-0479">Metal-binding</keyword>
<dbReference type="OrthoDB" id="9776368at2"/>
<dbReference type="EC" id="3.1.3.18" evidence="5"/>
<dbReference type="GO" id="GO:0005829">
    <property type="term" value="C:cytosol"/>
    <property type="evidence" value="ECO:0007669"/>
    <property type="project" value="TreeGrafter"/>
</dbReference>
<evidence type="ECO:0000313" key="5">
    <source>
        <dbReference type="EMBL" id="KPC52531.1"/>
    </source>
</evidence>
<dbReference type="SUPFAM" id="SSF56784">
    <property type="entry name" value="HAD-like"/>
    <property type="match status" value="1"/>
</dbReference>
<comment type="caution">
    <text evidence="5">The sequence shown here is derived from an EMBL/GenBank/DDBJ whole genome shotgun (WGS) entry which is preliminary data.</text>
</comment>
<dbReference type="InterPro" id="IPR050155">
    <property type="entry name" value="HAD-like_hydrolase_sf"/>
</dbReference>
<sequence>MTSATATTAPRAVLFDLDGTLADTAPDLGAALNRLLAAEGMSPQPYSAIRPIASHGARGLIGLGFGVTPQQPGFVDLRNRFLDFYEQHLCEETRLFDGIVPLLEGIVARGWRWGIVTNKPMRFTDPLVAQLVLPSRPGVVVSGDTVGVPKPDPRPMIHAAQQLGVDPAHCIYVGDAERDIEAGRVVGMQTVLASYGYISSNDNPASWGADFTINTPLELLDVLPDYALTSTT</sequence>
<reference evidence="5 6" key="1">
    <citation type="submission" date="2015-07" db="EMBL/GenBank/DDBJ databases">
        <title>Draft genome sequence of the Amantichitinum ursilacus IGB-41, a new chitin-degrading bacterium.</title>
        <authorList>
            <person name="Kirstahler P."/>
            <person name="Guenther M."/>
            <person name="Grumaz C."/>
            <person name="Rupp S."/>
            <person name="Zibek S."/>
            <person name="Sohn K."/>
        </authorList>
    </citation>
    <scope>NUCLEOTIDE SEQUENCE [LARGE SCALE GENOMIC DNA]</scope>
    <source>
        <strain evidence="5 6">IGB-41</strain>
    </source>
</reference>
<dbReference type="SFLD" id="SFLDG01135">
    <property type="entry name" value="C1.5.6:_HAD__Beta-PGM__Phospha"/>
    <property type="match status" value="1"/>
</dbReference>
<dbReference type="PANTHER" id="PTHR43434">
    <property type="entry name" value="PHOSPHOGLYCOLATE PHOSPHATASE"/>
    <property type="match status" value="1"/>
</dbReference>
<keyword evidence="4" id="KW-0119">Carbohydrate metabolism</keyword>
<dbReference type="RefSeq" id="WP_053938023.1">
    <property type="nucleotide sequence ID" value="NZ_LAQT01000009.1"/>
</dbReference>
<dbReference type="Proteomes" id="UP000037939">
    <property type="component" value="Unassembled WGS sequence"/>
</dbReference>
<dbReference type="GO" id="GO:0006281">
    <property type="term" value="P:DNA repair"/>
    <property type="evidence" value="ECO:0007669"/>
    <property type="project" value="TreeGrafter"/>
</dbReference>
<dbReference type="Pfam" id="PF13419">
    <property type="entry name" value="HAD_2"/>
    <property type="match status" value="1"/>
</dbReference>
<dbReference type="GO" id="GO:0046872">
    <property type="term" value="F:metal ion binding"/>
    <property type="evidence" value="ECO:0007669"/>
    <property type="project" value="UniProtKB-KW"/>
</dbReference>
<proteinExistence type="predicted"/>
<keyword evidence="3" id="KW-0460">Magnesium</keyword>
<evidence type="ECO:0000256" key="1">
    <source>
        <dbReference type="ARBA" id="ARBA00022723"/>
    </source>
</evidence>
<dbReference type="PANTHER" id="PTHR43434:SF23">
    <property type="entry name" value="PHOSPHOGLYCOLATE PHOSPHATASE"/>
    <property type="match status" value="1"/>
</dbReference>
<dbReference type="Gene3D" id="3.40.50.1000">
    <property type="entry name" value="HAD superfamily/HAD-like"/>
    <property type="match status" value="1"/>
</dbReference>